<evidence type="ECO:0000313" key="13">
    <source>
        <dbReference type="Proteomes" id="UP000663868"/>
    </source>
</evidence>
<keyword evidence="9" id="KW-0732">Signal</keyword>
<evidence type="ECO:0000313" key="12">
    <source>
        <dbReference type="EMBL" id="CAF4071962.1"/>
    </source>
</evidence>
<keyword evidence="7" id="KW-1015">Disulfide bond</keyword>
<dbReference type="EMBL" id="CAJNOE010000065">
    <property type="protein sequence ID" value="CAF0846551.1"/>
    <property type="molecule type" value="Genomic_DNA"/>
</dbReference>
<comment type="caution">
    <text evidence="12">The sequence shown here is derived from an EMBL/GenBank/DDBJ whole genome shotgun (WGS) entry which is preliminary data.</text>
</comment>
<feature type="chain" id="PRO_5035619629" description="EGF-like domain-containing protein" evidence="9">
    <location>
        <begin position="19"/>
        <end position="856"/>
    </location>
</feature>
<dbReference type="EMBL" id="CAJOBB010004054">
    <property type="protein sequence ID" value="CAF4071962.1"/>
    <property type="molecule type" value="Genomic_DNA"/>
</dbReference>
<evidence type="ECO:0000256" key="5">
    <source>
        <dbReference type="ARBA" id="ARBA00022989"/>
    </source>
</evidence>
<reference evidence="12" key="1">
    <citation type="submission" date="2021-02" db="EMBL/GenBank/DDBJ databases">
        <authorList>
            <person name="Nowell W R."/>
        </authorList>
    </citation>
    <scope>NUCLEOTIDE SEQUENCE</scope>
</reference>
<dbReference type="SUPFAM" id="SSF57424">
    <property type="entry name" value="LDL receptor-like module"/>
    <property type="match status" value="1"/>
</dbReference>
<evidence type="ECO:0000256" key="4">
    <source>
        <dbReference type="ARBA" id="ARBA00022737"/>
    </source>
</evidence>
<evidence type="ECO:0000256" key="1">
    <source>
        <dbReference type="ARBA" id="ARBA00004167"/>
    </source>
</evidence>
<evidence type="ECO:0000256" key="7">
    <source>
        <dbReference type="ARBA" id="ARBA00023157"/>
    </source>
</evidence>
<dbReference type="InterPro" id="IPR000742">
    <property type="entry name" value="EGF"/>
</dbReference>
<dbReference type="Proteomes" id="UP000663860">
    <property type="component" value="Unassembled WGS sequence"/>
</dbReference>
<dbReference type="PANTHER" id="PTHR24270">
    <property type="entry name" value="LOW-DENSITY LIPOPROTEIN RECEPTOR-RELATED"/>
    <property type="match status" value="1"/>
</dbReference>
<gene>
    <name evidence="11" type="ORF">IZO911_LOCUS9359</name>
    <name evidence="12" type="ORF">KXQ929_LOCUS32801</name>
</gene>
<dbReference type="GO" id="GO:0005886">
    <property type="term" value="C:plasma membrane"/>
    <property type="evidence" value="ECO:0007669"/>
    <property type="project" value="TreeGrafter"/>
</dbReference>
<dbReference type="PROSITE" id="PS50068">
    <property type="entry name" value="LDLRA_2"/>
    <property type="match status" value="1"/>
</dbReference>
<keyword evidence="4" id="KW-0677">Repeat</keyword>
<comment type="caution">
    <text evidence="8">Lacks conserved residue(s) required for the propagation of feature annotation.</text>
</comment>
<dbReference type="AlphaFoldDB" id="A0A819T2W6"/>
<dbReference type="InterPro" id="IPR002172">
    <property type="entry name" value="LDrepeatLR_classA_rpt"/>
</dbReference>
<evidence type="ECO:0000256" key="6">
    <source>
        <dbReference type="ARBA" id="ARBA00023136"/>
    </source>
</evidence>
<keyword evidence="3" id="KW-0812">Transmembrane</keyword>
<evidence type="ECO:0000256" key="2">
    <source>
        <dbReference type="ARBA" id="ARBA00004308"/>
    </source>
</evidence>
<evidence type="ECO:0000256" key="3">
    <source>
        <dbReference type="ARBA" id="ARBA00022692"/>
    </source>
</evidence>
<dbReference type="GO" id="GO:0016192">
    <property type="term" value="P:vesicle-mediated transport"/>
    <property type="evidence" value="ECO:0007669"/>
    <property type="project" value="UniProtKB-ARBA"/>
</dbReference>
<feature type="domain" description="EGF-like" evidence="10">
    <location>
        <begin position="773"/>
        <end position="784"/>
    </location>
</feature>
<evidence type="ECO:0000256" key="9">
    <source>
        <dbReference type="SAM" id="SignalP"/>
    </source>
</evidence>
<feature type="signal peptide" evidence="9">
    <location>
        <begin position="1"/>
        <end position="18"/>
    </location>
</feature>
<dbReference type="Gene3D" id="4.10.400.10">
    <property type="entry name" value="Low-density Lipoprotein Receptor"/>
    <property type="match status" value="1"/>
</dbReference>
<name>A0A819T2W6_9BILA</name>
<proteinExistence type="predicted"/>
<comment type="subcellular location">
    <subcellularLocation>
        <location evidence="2">Endomembrane system</location>
    </subcellularLocation>
    <subcellularLocation>
        <location evidence="1">Membrane</location>
        <topology evidence="1">Single-pass membrane protein</topology>
    </subcellularLocation>
</comment>
<evidence type="ECO:0000313" key="11">
    <source>
        <dbReference type="EMBL" id="CAF0846551.1"/>
    </source>
</evidence>
<dbReference type="SMART" id="SM00192">
    <property type="entry name" value="LDLa"/>
    <property type="match status" value="5"/>
</dbReference>
<dbReference type="GO" id="GO:0012505">
    <property type="term" value="C:endomembrane system"/>
    <property type="evidence" value="ECO:0007669"/>
    <property type="project" value="UniProtKB-SubCell"/>
</dbReference>
<dbReference type="PROSITE" id="PS01209">
    <property type="entry name" value="LDLRA_1"/>
    <property type="match status" value="1"/>
</dbReference>
<dbReference type="InterPro" id="IPR023415">
    <property type="entry name" value="LDLR_class-A_CS"/>
</dbReference>
<protein>
    <recommendedName>
        <fullName evidence="10">EGF-like domain-containing protein</fullName>
    </recommendedName>
</protein>
<evidence type="ECO:0000256" key="8">
    <source>
        <dbReference type="PROSITE-ProRule" id="PRU00124"/>
    </source>
</evidence>
<keyword evidence="6" id="KW-0472">Membrane</keyword>
<evidence type="ECO:0000259" key="10">
    <source>
        <dbReference type="PROSITE" id="PS00022"/>
    </source>
</evidence>
<dbReference type="Proteomes" id="UP000663868">
    <property type="component" value="Unassembled WGS sequence"/>
</dbReference>
<dbReference type="InterPro" id="IPR036055">
    <property type="entry name" value="LDL_receptor-like_sf"/>
</dbReference>
<dbReference type="PROSITE" id="PS00022">
    <property type="entry name" value="EGF_1"/>
    <property type="match status" value="1"/>
</dbReference>
<keyword evidence="5" id="KW-1133">Transmembrane helix</keyword>
<dbReference type="PANTHER" id="PTHR24270:SF61">
    <property type="entry name" value="EGF-LIKE DOMAIN-CONTAINING PROTEIN"/>
    <property type="match status" value="1"/>
</dbReference>
<organism evidence="12 13">
    <name type="scientific">Adineta steineri</name>
    <dbReference type="NCBI Taxonomy" id="433720"/>
    <lineage>
        <taxon>Eukaryota</taxon>
        <taxon>Metazoa</taxon>
        <taxon>Spiralia</taxon>
        <taxon>Gnathifera</taxon>
        <taxon>Rotifera</taxon>
        <taxon>Eurotatoria</taxon>
        <taxon>Bdelloidea</taxon>
        <taxon>Adinetida</taxon>
        <taxon>Adinetidae</taxon>
        <taxon>Adineta</taxon>
    </lineage>
</organism>
<dbReference type="PRINTS" id="PR00261">
    <property type="entry name" value="LDLRECEPTOR"/>
</dbReference>
<accession>A0A819T2W6</accession>
<dbReference type="InterPro" id="IPR050685">
    <property type="entry name" value="LDLR"/>
</dbReference>
<sequence length="856" mass="99796">MNTLLLFNIMTIISEVYVASHVNTWRPFYNLYNTDVKTNGISHDCFYLDTTSKSELDEKKNPVQQIIEYCIRTSMKETAIDSNEKPISSVLTFDELKKKNVTAKNLIEWSSSIDLTERYEYFLQMNKSSSNEVFYNCTLPWFGPLCQYKFIVNQSFPQLIETIDHRYRDRDVNASFTCYIHLKCNRGSPYICLDWREICDGKVDCLDGGEDEKDCLELELNTCEENEYQCRNGMCVDKVFLLDEPNSFISPECLDISDERLINDLSACKFIPLFRCEDIVSQSISDFTCGDGNDVSYHMPRKGSECKNKRDQVLNFLIGWHNNKDTRFPRCFKILICTSVMFSSKEFDEYCKHLCENKEECKIQIVQSCPVAFIAPTIPVWGDHVRLGYFSNRTLPAGTVVKPNFICYDQKRCPFFIPTLIVENYACIHINTSDLVSYINLYKPFISCNPFFESANDTHCSDPTMLRCLRTNKCISKRRIMDGISDCYGDFDESLSANSCALNDTYRFACTSESKCLQPNLLNDRKTHCVGKEDEFYRDGIITNIHQLPFSAICDNWIDMFTSTNETDETYCGEQWQCVNQYTRCNSVWNCPKGIDEINCSSSFRCPADHHPCFLGKNGTMDCLHMKYAEDGIVDCLGATDERSYCRSLYPKDSLKSYRCWNDTKCVYVSERCTRCNNFDDQLCDRPFEETLDITTYLEYAQNIWFYTKMSFSHKSSLNFPPVQLHLPIQKHKQHRIIDNMKMNVNKYYDDPRAWLCHRGVVILVGKNETVHCLCSLHYYGDFCQYQNQRVSLTIRIRQENLEKFHVIGIIIRLVDNTSLVHSYEQVTYVPVINCDAKYNLHLFIKIDRRTCRRIM</sequence>